<dbReference type="GO" id="GO:0005840">
    <property type="term" value="C:ribosome"/>
    <property type="evidence" value="ECO:0007669"/>
    <property type="project" value="UniProtKB-KW"/>
</dbReference>
<keyword evidence="7" id="KW-1185">Reference proteome</keyword>
<dbReference type="InterPro" id="IPR020930">
    <property type="entry name" value="Ribosomal_uL5_bac-type"/>
</dbReference>
<evidence type="ECO:0000256" key="3">
    <source>
        <dbReference type="ARBA" id="ARBA00022980"/>
    </source>
</evidence>
<feature type="domain" description="Large ribosomal subunit protein bL25 L25" evidence="5">
    <location>
        <begin position="6"/>
        <end position="90"/>
    </location>
</feature>
<dbReference type="RefSeq" id="WP_233698032.1">
    <property type="nucleotide sequence ID" value="NZ_JAJNBZ010000019.1"/>
</dbReference>
<evidence type="ECO:0000256" key="4">
    <source>
        <dbReference type="ARBA" id="ARBA00023274"/>
    </source>
</evidence>
<evidence type="ECO:0000259" key="5">
    <source>
        <dbReference type="Pfam" id="PF01386"/>
    </source>
</evidence>
<evidence type="ECO:0000313" key="7">
    <source>
        <dbReference type="Proteomes" id="UP001199916"/>
    </source>
</evidence>
<gene>
    <name evidence="6" type="ORF">LQV63_20225</name>
</gene>
<dbReference type="EMBL" id="JAJNBZ010000019">
    <property type="protein sequence ID" value="MCE5171618.1"/>
    <property type="molecule type" value="Genomic_DNA"/>
</dbReference>
<dbReference type="Gene3D" id="2.40.240.10">
    <property type="entry name" value="Ribosomal Protein L25, Chain P"/>
    <property type="match status" value="1"/>
</dbReference>
<name>A0ABS8YI79_9BACL</name>
<dbReference type="PANTHER" id="PTHR33284">
    <property type="entry name" value="RIBOSOMAL PROTEIN L25/GLN-TRNA SYNTHETASE, ANTI-CODON-BINDING DOMAIN-CONTAINING PROTEIN"/>
    <property type="match status" value="1"/>
</dbReference>
<reference evidence="6 7" key="1">
    <citation type="submission" date="2021-11" db="EMBL/GenBank/DDBJ databases">
        <title>Draft genome sequence of Paenibacillus profundus YoMME, a new Gram-positive bacteria with exoelectrogenic properties.</title>
        <authorList>
            <person name="Hubenova Y."/>
            <person name="Hubenova E."/>
            <person name="Manasiev Y."/>
            <person name="Peykov S."/>
            <person name="Mitov M."/>
        </authorList>
    </citation>
    <scope>NUCLEOTIDE SEQUENCE [LARGE SCALE GENOMIC DNA]</scope>
    <source>
        <strain evidence="6 7">YoMME</strain>
    </source>
</reference>
<sequence>MTHCFKAVTRTNEKRSALRELRNEGRIPCVILDKGSSTMIHIDSKEFTKWVRDGLSNKLGLSIDGAGSVSVEVKAIQRHPVTNEILHVDLLPADGVAAIA</sequence>
<evidence type="ECO:0000256" key="1">
    <source>
        <dbReference type="ARBA" id="ARBA00022730"/>
    </source>
</evidence>
<proteinExistence type="predicted"/>
<evidence type="ECO:0000256" key="2">
    <source>
        <dbReference type="ARBA" id="ARBA00022884"/>
    </source>
</evidence>
<accession>A0ABS8YI79</accession>
<keyword evidence="2" id="KW-0694">RNA-binding</keyword>
<dbReference type="InterPro" id="IPR029751">
    <property type="entry name" value="Ribosomal_L25_dom"/>
</dbReference>
<dbReference type="InterPro" id="IPR011035">
    <property type="entry name" value="Ribosomal_bL25/Gln-tRNA_synth"/>
</dbReference>
<protein>
    <submittedName>
        <fullName evidence="6">50S ribosomal protein L25</fullName>
    </submittedName>
</protein>
<evidence type="ECO:0000313" key="6">
    <source>
        <dbReference type="EMBL" id="MCE5171618.1"/>
    </source>
</evidence>
<organism evidence="6 7">
    <name type="scientific">Paenibacillus profundus</name>
    <dbReference type="NCBI Taxonomy" id="1173085"/>
    <lineage>
        <taxon>Bacteria</taxon>
        <taxon>Bacillati</taxon>
        <taxon>Bacillota</taxon>
        <taxon>Bacilli</taxon>
        <taxon>Bacillales</taxon>
        <taxon>Paenibacillaceae</taxon>
        <taxon>Paenibacillus</taxon>
    </lineage>
</organism>
<keyword evidence="4" id="KW-0687">Ribonucleoprotein</keyword>
<keyword evidence="1" id="KW-0699">rRNA-binding</keyword>
<comment type="caution">
    <text evidence="6">The sequence shown here is derived from an EMBL/GenBank/DDBJ whole genome shotgun (WGS) entry which is preliminary data.</text>
</comment>
<dbReference type="SUPFAM" id="SSF50715">
    <property type="entry name" value="Ribosomal protein L25-like"/>
    <property type="match status" value="1"/>
</dbReference>
<dbReference type="CDD" id="cd00495">
    <property type="entry name" value="Ribosomal_L25_TL5_CTC"/>
    <property type="match status" value="1"/>
</dbReference>
<dbReference type="Proteomes" id="UP001199916">
    <property type="component" value="Unassembled WGS sequence"/>
</dbReference>
<keyword evidence="3 6" id="KW-0689">Ribosomal protein</keyword>
<dbReference type="InterPro" id="IPR020056">
    <property type="entry name" value="Rbsml_bL25/Gln-tRNA_synth_N"/>
</dbReference>
<dbReference type="PANTHER" id="PTHR33284:SF1">
    <property type="entry name" value="RIBOSOMAL PROTEIN L25_GLN-TRNA SYNTHETASE, ANTI-CODON-BINDING DOMAIN-CONTAINING PROTEIN"/>
    <property type="match status" value="1"/>
</dbReference>
<dbReference type="Pfam" id="PF01386">
    <property type="entry name" value="Ribosomal_L25p"/>
    <property type="match status" value="1"/>
</dbReference>